<dbReference type="PANTHER" id="PTHR24113:SF12">
    <property type="entry name" value="RAN GTPASE-ACTIVATING PROTEIN 1"/>
    <property type="match status" value="1"/>
</dbReference>
<dbReference type="InterPro" id="IPR032675">
    <property type="entry name" value="LRR_dom_sf"/>
</dbReference>
<keyword evidence="7" id="KW-1185">Reference proteome</keyword>
<evidence type="ECO:0000313" key="7">
    <source>
        <dbReference type="Proteomes" id="UP000266841"/>
    </source>
</evidence>
<dbReference type="GO" id="GO:0005096">
    <property type="term" value="F:GTPase activator activity"/>
    <property type="evidence" value="ECO:0007669"/>
    <property type="project" value="UniProtKB-KW"/>
</dbReference>
<dbReference type="GO" id="GO:0005829">
    <property type="term" value="C:cytosol"/>
    <property type="evidence" value="ECO:0007669"/>
    <property type="project" value="TreeGrafter"/>
</dbReference>
<feature type="coiled-coil region" evidence="4">
    <location>
        <begin position="162"/>
        <end position="246"/>
    </location>
</feature>
<comment type="caution">
    <text evidence="6">The sequence shown here is derived from an EMBL/GenBank/DDBJ whole genome shotgun (WGS) entry which is preliminary data.</text>
</comment>
<dbReference type="GO" id="GO:0048471">
    <property type="term" value="C:perinuclear region of cytoplasm"/>
    <property type="evidence" value="ECO:0007669"/>
    <property type="project" value="TreeGrafter"/>
</dbReference>
<keyword evidence="4" id="KW-0175">Coiled coil</keyword>
<gene>
    <name evidence="6" type="ORF">THAOC_36174</name>
</gene>
<evidence type="ECO:0000256" key="4">
    <source>
        <dbReference type="SAM" id="Coils"/>
    </source>
</evidence>
<dbReference type="AlphaFoldDB" id="K0R0P3"/>
<organism evidence="6 7">
    <name type="scientific">Thalassiosira oceanica</name>
    <name type="common">Marine diatom</name>
    <dbReference type="NCBI Taxonomy" id="159749"/>
    <lineage>
        <taxon>Eukaryota</taxon>
        <taxon>Sar</taxon>
        <taxon>Stramenopiles</taxon>
        <taxon>Ochrophyta</taxon>
        <taxon>Bacillariophyta</taxon>
        <taxon>Coscinodiscophyceae</taxon>
        <taxon>Thalassiosirophycidae</taxon>
        <taxon>Thalassiosirales</taxon>
        <taxon>Thalassiosiraceae</taxon>
        <taxon>Thalassiosira</taxon>
    </lineage>
</organism>
<reference evidence="6 7" key="1">
    <citation type="journal article" date="2012" name="Genome Biol.">
        <title>Genome and low-iron response of an oceanic diatom adapted to chronic iron limitation.</title>
        <authorList>
            <person name="Lommer M."/>
            <person name="Specht M."/>
            <person name="Roy A.S."/>
            <person name="Kraemer L."/>
            <person name="Andreson R."/>
            <person name="Gutowska M.A."/>
            <person name="Wolf J."/>
            <person name="Bergner S.V."/>
            <person name="Schilhabel M.B."/>
            <person name="Klostermeier U.C."/>
            <person name="Beiko R.G."/>
            <person name="Rosenstiel P."/>
            <person name="Hippler M."/>
            <person name="Laroche J."/>
        </authorList>
    </citation>
    <scope>NUCLEOTIDE SEQUENCE [LARGE SCALE GENOMIC DNA]</scope>
    <source>
        <strain evidence="6 7">CCMP1005</strain>
    </source>
</reference>
<dbReference type="SUPFAM" id="SSF52047">
    <property type="entry name" value="RNI-like"/>
    <property type="match status" value="1"/>
</dbReference>
<feature type="non-terminal residue" evidence="6">
    <location>
        <position position="1"/>
    </location>
</feature>
<sequence>RAVGPERLFPCWRLLATAGWLAALAALAATLRATACRTQPSVGVPEADGRNGLGSSSTGGHGPGAVRIRTGAERKHDTHGRGKRRRGEDEGCRRTAVAVSVVSRARSRRRGGYGGSSLEGTHRSVVKETSAMSLEYAGKRKRGDGDGLAAAIDPAKTSSMSSADLASMLKQALARIDSLERQHEEVKISMGRENRALREGICRLTEDNKAIQASTERQIEYLRDDVNALKSEKKALKWSLKRLASKVQEGWEYPVAIQPDEYWHNKGYDDHTIEYLKKWFFGQLGEAVSRLEYGVCESVTVGFVNHDEDLMPHWDVLFRSFEHINPYGEGMELCLQDIELNEEVMRQICHNIRRRNISQVSFKRIRFPNMRGAINDLGMALKSPMLKYLEWSRNPLYNTEDMTLFTRALSQSNTIDELRFTWNGNENTHALLTGVDFSSYKALNFNCNSLQTNGRTDIPDLIAANPSLQELNLYRNRLNDDDAVLIAQALGGNSHLISLDMENNNIQERGMRALYEAVNDTSTLNALSDSNHSCNLQGLSEEFDLEAINWDSGSNGPYTNRMCKLHELMVERYCSVGGNVPHLNTEIRGEDSVLLAPFVMESVVRRHDAFLKWHNESSECSLSLLYELVKDWKMAELFSFR</sequence>
<dbReference type="Gene3D" id="3.80.10.10">
    <property type="entry name" value="Ribonuclease Inhibitor"/>
    <property type="match status" value="1"/>
</dbReference>
<keyword evidence="1" id="KW-0343">GTPase activation</keyword>
<dbReference type="EMBL" id="AGNL01048684">
    <property type="protein sequence ID" value="EJK45220.1"/>
    <property type="molecule type" value="Genomic_DNA"/>
</dbReference>
<dbReference type="OrthoDB" id="192312at2759"/>
<accession>K0R0P3</accession>
<dbReference type="InterPro" id="IPR001611">
    <property type="entry name" value="Leu-rich_rpt"/>
</dbReference>
<dbReference type="Pfam" id="PF13516">
    <property type="entry name" value="LRR_6"/>
    <property type="match status" value="2"/>
</dbReference>
<name>K0R0P3_THAOC</name>
<protein>
    <submittedName>
        <fullName evidence="6">Uncharacterized protein</fullName>
    </submittedName>
</protein>
<keyword evidence="2" id="KW-0433">Leucine-rich repeat</keyword>
<keyword evidence="3" id="KW-0677">Repeat</keyword>
<proteinExistence type="predicted"/>
<dbReference type="GO" id="GO:0006913">
    <property type="term" value="P:nucleocytoplasmic transport"/>
    <property type="evidence" value="ECO:0007669"/>
    <property type="project" value="TreeGrafter"/>
</dbReference>
<evidence type="ECO:0000256" key="1">
    <source>
        <dbReference type="ARBA" id="ARBA00022468"/>
    </source>
</evidence>
<dbReference type="eggNOG" id="ENOG502SERJ">
    <property type="taxonomic scope" value="Eukaryota"/>
</dbReference>
<dbReference type="InterPro" id="IPR027038">
    <property type="entry name" value="RanGap"/>
</dbReference>
<evidence type="ECO:0000256" key="3">
    <source>
        <dbReference type="ARBA" id="ARBA00022737"/>
    </source>
</evidence>
<dbReference type="Proteomes" id="UP000266841">
    <property type="component" value="Unassembled WGS sequence"/>
</dbReference>
<evidence type="ECO:0000256" key="2">
    <source>
        <dbReference type="ARBA" id="ARBA00022614"/>
    </source>
</evidence>
<dbReference type="GO" id="GO:0031267">
    <property type="term" value="F:small GTPase binding"/>
    <property type="evidence" value="ECO:0007669"/>
    <property type="project" value="TreeGrafter"/>
</dbReference>
<evidence type="ECO:0000256" key="5">
    <source>
        <dbReference type="SAM" id="MobiDB-lite"/>
    </source>
</evidence>
<feature type="compositionally biased region" description="Basic and acidic residues" evidence="5">
    <location>
        <begin position="70"/>
        <end position="93"/>
    </location>
</feature>
<evidence type="ECO:0000313" key="6">
    <source>
        <dbReference type="EMBL" id="EJK45220.1"/>
    </source>
</evidence>
<dbReference type="SMART" id="SM00368">
    <property type="entry name" value="LRR_RI"/>
    <property type="match status" value="2"/>
</dbReference>
<dbReference type="PANTHER" id="PTHR24113">
    <property type="entry name" value="RAN GTPASE-ACTIVATING PROTEIN 1"/>
    <property type="match status" value="1"/>
</dbReference>
<feature type="region of interest" description="Disordered" evidence="5">
    <location>
        <begin position="41"/>
        <end position="94"/>
    </location>
</feature>
<dbReference type="GO" id="GO:0005634">
    <property type="term" value="C:nucleus"/>
    <property type="evidence" value="ECO:0007669"/>
    <property type="project" value="TreeGrafter"/>
</dbReference>